<feature type="transmembrane region" description="Helical" evidence="1">
    <location>
        <begin position="12"/>
        <end position="37"/>
    </location>
</feature>
<comment type="caution">
    <text evidence="2">The sequence shown here is derived from an EMBL/GenBank/DDBJ whole genome shotgun (WGS) entry which is preliminary data.</text>
</comment>
<name>A0A4Q0QL34_9BRAD</name>
<dbReference type="RefSeq" id="WP_128934825.1">
    <property type="nucleotide sequence ID" value="NZ_CP022221.1"/>
</dbReference>
<dbReference type="Proteomes" id="UP000290174">
    <property type="component" value="Unassembled WGS sequence"/>
</dbReference>
<reference evidence="2 3" key="1">
    <citation type="submission" date="2018-11" db="EMBL/GenBank/DDBJ databases">
        <title>Bradyrhizobium sp. nov., isolated from effective nodules of peanut in China.</title>
        <authorList>
            <person name="Li Y."/>
        </authorList>
    </citation>
    <scope>NUCLEOTIDE SEQUENCE [LARGE SCALE GENOMIC DNA]</scope>
    <source>
        <strain evidence="2 3">CCBAU 51770</strain>
    </source>
</reference>
<proteinExistence type="predicted"/>
<accession>A0A4Q0QL34</accession>
<evidence type="ECO:0000313" key="3">
    <source>
        <dbReference type="Proteomes" id="UP000290174"/>
    </source>
</evidence>
<keyword evidence="1" id="KW-0812">Transmembrane</keyword>
<keyword evidence="1" id="KW-0472">Membrane</keyword>
<dbReference type="EMBL" id="RKMK01000017">
    <property type="protein sequence ID" value="RXG94739.1"/>
    <property type="molecule type" value="Genomic_DNA"/>
</dbReference>
<feature type="transmembrane region" description="Helical" evidence="1">
    <location>
        <begin position="233"/>
        <end position="255"/>
    </location>
</feature>
<sequence>MLTPTESFFVRLLRGTVVTTAFISFLAAVLAVVYALYAQFAPEPQPNIPGSIARLRNAVDPAKLIKEAFGADSAIAKEAETPDHVAYQLSKPSQNELFQQFNTFLTRSLGASFESSNQFSDWLYGSNSIQFGWNRDLDRSSASNESNINVLWLSLLYDYAKRLDYRAPSIAAANKDKANTAGIDRFTASTPPSRAPYFLVWFFNKLQNELQQVGQDLQAERVQRAALRLTIPIALYVAAGAFSYFIFIMFLFLLVSIEASVRQLATSGIAAPGALPRAGIQDTT</sequence>
<evidence type="ECO:0000256" key="1">
    <source>
        <dbReference type="SAM" id="Phobius"/>
    </source>
</evidence>
<protein>
    <submittedName>
        <fullName evidence="2">Uncharacterized protein</fullName>
    </submittedName>
</protein>
<dbReference type="AlphaFoldDB" id="A0A4Q0QL34"/>
<keyword evidence="1" id="KW-1133">Transmembrane helix</keyword>
<gene>
    <name evidence="2" type="ORF">EAS61_19805</name>
</gene>
<evidence type="ECO:0000313" key="2">
    <source>
        <dbReference type="EMBL" id="RXG94739.1"/>
    </source>
</evidence>
<organism evidence="2 3">
    <name type="scientific">Bradyrhizobium zhanjiangense</name>
    <dbReference type="NCBI Taxonomy" id="1325107"/>
    <lineage>
        <taxon>Bacteria</taxon>
        <taxon>Pseudomonadati</taxon>
        <taxon>Pseudomonadota</taxon>
        <taxon>Alphaproteobacteria</taxon>
        <taxon>Hyphomicrobiales</taxon>
        <taxon>Nitrobacteraceae</taxon>
        <taxon>Bradyrhizobium</taxon>
    </lineage>
</organism>